<gene>
    <name evidence="2" type="ORF">D9758_012879</name>
</gene>
<feature type="region of interest" description="Disordered" evidence="1">
    <location>
        <begin position="482"/>
        <end position="502"/>
    </location>
</feature>
<sequence>MACYLLTLPNELIGEILGYLVEVTHGLEVLVASSREDLRSCALSCSATFLPAIRILWNNVELIPILKLLPGFGGADGYYVITGPDLNDDTLARFDLYCSMVKRLVVPDAYRVHPSVYTSLALARPRPLPLLNSVYCFSTETFAENSMFMISPHLESTTFSYCSSQDLQTYFALVRDGAPQLQSVSITHSTDSLEFAFATASQLPNLRKLTLNDGLLSTAQSATFRSLKELNLGRIRDASTVLTVLKSCRESKLESFSIQLASYNSGVWEKIFGVLSSQWSRTVIQVDVDYRAEVDGEADILVCVQPLYSLQNIRIFKMRFCHSGPSSSITDALVSNVCNAWPNLTSLSMESYEYDQRLTVASLKTIYERCPSLKHVSIPFDIAHLPPINVGEHSDALLPSSSSHKLECITIFVVDTAVVRSLLANGSTSLSHHLGITFPYLKDVFLKTFLGKPEAWPKLMEMIKGLGNLEGHIKTVNEYDNATSQETSSSDQSQAALSDNVTQHEKPSMTIESWAATFSTAPTHFPQIQLHVNFFLEDLGLSSGLVGKLRRCIGKYTHILSDGPFTLLIDFELSEKNAIVVITTVQRYFGVDVG</sequence>
<dbReference type="Gene3D" id="3.80.10.10">
    <property type="entry name" value="Ribonuclease Inhibitor"/>
    <property type="match status" value="1"/>
</dbReference>
<evidence type="ECO:0000313" key="2">
    <source>
        <dbReference type="EMBL" id="KAF5344029.1"/>
    </source>
</evidence>
<evidence type="ECO:0000313" key="3">
    <source>
        <dbReference type="Proteomes" id="UP000559256"/>
    </source>
</evidence>
<organism evidence="2 3">
    <name type="scientific">Tetrapyrgos nigripes</name>
    <dbReference type="NCBI Taxonomy" id="182062"/>
    <lineage>
        <taxon>Eukaryota</taxon>
        <taxon>Fungi</taxon>
        <taxon>Dikarya</taxon>
        <taxon>Basidiomycota</taxon>
        <taxon>Agaricomycotina</taxon>
        <taxon>Agaricomycetes</taxon>
        <taxon>Agaricomycetidae</taxon>
        <taxon>Agaricales</taxon>
        <taxon>Marasmiineae</taxon>
        <taxon>Marasmiaceae</taxon>
        <taxon>Tetrapyrgos</taxon>
    </lineage>
</organism>
<protein>
    <recommendedName>
        <fullName evidence="4">F-box domain-containing protein</fullName>
    </recommendedName>
</protein>
<reference evidence="2 3" key="1">
    <citation type="journal article" date="2020" name="ISME J.">
        <title>Uncovering the hidden diversity of litter-decomposition mechanisms in mushroom-forming fungi.</title>
        <authorList>
            <person name="Floudas D."/>
            <person name="Bentzer J."/>
            <person name="Ahren D."/>
            <person name="Johansson T."/>
            <person name="Persson P."/>
            <person name="Tunlid A."/>
        </authorList>
    </citation>
    <scope>NUCLEOTIDE SEQUENCE [LARGE SCALE GENOMIC DNA]</scope>
    <source>
        <strain evidence="2 3">CBS 291.85</strain>
    </source>
</reference>
<dbReference type="InterPro" id="IPR032675">
    <property type="entry name" value="LRR_dom_sf"/>
</dbReference>
<dbReference type="AlphaFoldDB" id="A0A8H5CLN2"/>
<dbReference type="SUPFAM" id="SSF52047">
    <property type="entry name" value="RNI-like"/>
    <property type="match status" value="1"/>
</dbReference>
<keyword evidence="3" id="KW-1185">Reference proteome</keyword>
<comment type="caution">
    <text evidence="2">The sequence shown here is derived from an EMBL/GenBank/DDBJ whole genome shotgun (WGS) entry which is preliminary data.</text>
</comment>
<evidence type="ECO:0008006" key="4">
    <source>
        <dbReference type="Google" id="ProtNLM"/>
    </source>
</evidence>
<dbReference type="Proteomes" id="UP000559256">
    <property type="component" value="Unassembled WGS sequence"/>
</dbReference>
<feature type="compositionally biased region" description="Low complexity" evidence="1">
    <location>
        <begin position="482"/>
        <end position="499"/>
    </location>
</feature>
<proteinExistence type="predicted"/>
<evidence type="ECO:0000256" key="1">
    <source>
        <dbReference type="SAM" id="MobiDB-lite"/>
    </source>
</evidence>
<accession>A0A8H5CLN2</accession>
<name>A0A8H5CLN2_9AGAR</name>
<dbReference type="OrthoDB" id="2631350at2759"/>
<dbReference type="EMBL" id="JAACJM010000130">
    <property type="protein sequence ID" value="KAF5344029.1"/>
    <property type="molecule type" value="Genomic_DNA"/>
</dbReference>